<protein>
    <recommendedName>
        <fullName evidence="3">Secreted protein</fullName>
    </recommendedName>
</protein>
<proteinExistence type="predicted"/>
<reference evidence="1" key="1">
    <citation type="journal article" date="2022" name="bioRxiv">
        <title>Sequencing and chromosome-scale assembly of the giantPleurodeles waltlgenome.</title>
        <authorList>
            <person name="Brown T."/>
            <person name="Elewa A."/>
            <person name="Iarovenko S."/>
            <person name="Subramanian E."/>
            <person name="Araus A.J."/>
            <person name="Petzold A."/>
            <person name="Susuki M."/>
            <person name="Suzuki K.-i.T."/>
            <person name="Hayashi T."/>
            <person name="Toyoda A."/>
            <person name="Oliveira C."/>
            <person name="Osipova E."/>
            <person name="Leigh N.D."/>
            <person name="Simon A."/>
            <person name="Yun M.H."/>
        </authorList>
    </citation>
    <scope>NUCLEOTIDE SEQUENCE</scope>
    <source>
        <strain evidence="1">20211129_DDA</strain>
        <tissue evidence="1">Liver</tissue>
    </source>
</reference>
<evidence type="ECO:0008006" key="3">
    <source>
        <dbReference type="Google" id="ProtNLM"/>
    </source>
</evidence>
<comment type="caution">
    <text evidence="1">The sequence shown here is derived from an EMBL/GenBank/DDBJ whole genome shotgun (WGS) entry which is preliminary data.</text>
</comment>
<accession>A0AAV7T831</accession>
<dbReference type="EMBL" id="JANPWB010000007">
    <property type="protein sequence ID" value="KAJ1172699.1"/>
    <property type="molecule type" value="Genomic_DNA"/>
</dbReference>
<gene>
    <name evidence="1" type="ORF">NDU88_004543</name>
</gene>
<keyword evidence="2" id="KW-1185">Reference proteome</keyword>
<evidence type="ECO:0000313" key="2">
    <source>
        <dbReference type="Proteomes" id="UP001066276"/>
    </source>
</evidence>
<dbReference type="Proteomes" id="UP001066276">
    <property type="component" value="Chromosome 4_1"/>
</dbReference>
<evidence type="ECO:0000313" key="1">
    <source>
        <dbReference type="EMBL" id="KAJ1172699.1"/>
    </source>
</evidence>
<name>A0AAV7T831_PLEWA</name>
<dbReference type="AlphaFoldDB" id="A0AAV7T831"/>
<organism evidence="1 2">
    <name type="scientific">Pleurodeles waltl</name>
    <name type="common">Iberian ribbed newt</name>
    <dbReference type="NCBI Taxonomy" id="8319"/>
    <lineage>
        <taxon>Eukaryota</taxon>
        <taxon>Metazoa</taxon>
        <taxon>Chordata</taxon>
        <taxon>Craniata</taxon>
        <taxon>Vertebrata</taxon>
        <taxon>Euteleostomi</taxon>
        <taxon>Amphibia</taxon>
        <taxon>Batrachia</taxon>
        <taxon>Caudata</taxon>
        <taxon>Salamandroidea</taxon>
        <taxon>Salamandridae</taxon>
        <taxon>Pleurodelinae</taxon>
        <taxon>Pleurodeles</taxon>
    </lineage>
</organism>
<sequence length="99" mass="11287">MCCTRGLRAAFWCCLGRHQKSGASTDGRIKRLLLVCRIFDGGCIVCKRKKKKNSMLYSRFASSVLVLPRATPEKRSECSRKDKMVAARVPHFRYAFGDR</sequence>